<keyword evidence="4" id="KW-0315">Glutamine amidotransferase</keyword>
<dbReference type="GO" id="GO:0005737">
    <property type="term" value="C:cytoplasm"/>
    <property type="evidence" value="ECO:0007669"/>
    <property type="project" value="TreeGrafter"/>
</dbReference>
<dbReference type="NCBIfam" id="TIGR00553">
    <property type="entry name" value="pabB"/>
    <property type="match status" value="1"/>
</dbReference>
<dbReference type="PRINTS" id="PR00097">
    <property type="entry name" value="ANTSNTHASEII"/>
</dbReference>
<dbReference type="InterPro" id="IPR005801">
    <property type="entry name" value="ADC_synthase"/>
</dbReference>
<dbReference type="GO" id="GO:0009396">
    <property type="term" value="P:folic acid-containing compound biosynthetic process"/>
    <property type="evidence" value="ECO:0007669"/>
    <property type="project" value="InterPro"/>
</dbReference>
<comment type="similarity">
    <text evidence="1">In the C-terminal section; belongs to the anthranilate synthase component I family.</text>
</comment>
<accession>A0A6B3NHC3</accession>
<dbReference type="GO" id="GO:0008153">
    <property type="term" value="P:4-aminobenzoate biosynthetic process"/>
    <property type="evidence" value="ECO:0007669"/>
    <property type="project" value="TreeGrafter"/>
</dbReference>
<dbReference type="Pfam" id="PF00117">
    <property type="entry name" value="GATase"/>
    <property type="match status" value="1"/>
</dbReference>
<feature type="domain" description="Chorismate-utilising enzyme C-terminal" evidence="6">
    <location>
        <begin position="425"/>
        <end position="678"/>
    </location>
</feature>
<dbReference type="FunFam" id="3.40.50.880:FF:000003">
    <property type="entry name" value="Anthranilate synthase component II"/>
    <property type="match status" value="1"/>
</dbReference>
<evidence type="ECO:0000259" key="7">
    <source>
        <dbReference type="Pfam" id="PF04715"/>
    </source>
</evidence>
<evidence type="ECO:0000259" key="6">
    <source>
        <dbReference type="Pfam" id="PF00425"/>
    </source>
</evidence>
<feature type="domain" description="Glutamine amidotransferase" evidence="5">
    <location>
        <begin position="4"/>
        <end position="186"/>
    </location>
</feature>
<dbReference type="PANTHER" id="PTHR11236">
    <property type="entry name" value="AMINOBENZOATE/ANTHRANILATE SYNTHASE"/>
    <property type="match status" value="1"/>
</dbReference>
<gene>
    <name evidence="8" type="primary">pabB</name>
    <name evidence="8" type="ORF">F6J89_15730</name>
</gene>
<dbReference type="Pfam" id="PF04715">
    <property type="entry name" value="Anth_synt_I_N"/>
    <property type="match status" value="1"/>
</dbReference>
<protein>
    <recommendedName>
        <fullName evidence="2">aminodeoxychorismate synthase</fullName>
        <ecNumber evidence="2">2.6.1.85</ecNumber>
    </recommendedName>
</protein>
<dbReference type="EMBL" id="JAAHFQ010000299">
    <property type="protein sequence ID" value="NER29041.1"/>
    <property type="molecule type" value="Genomic_DNA"/>
</dbReference>
<dbReference type="InterPro" id="IPR019999">
    <property type="entry name" value="Anth_synth_I-like"/>
</dbReference>
<reference evidence="8" key="1">
    <citation type="submission" date="2019-11" db="EMBL/GenBank/DDBJ databases">
        <title>Genomic insights into an expanded diversity of filamentous marine cyanobacteria reveals the extraordinary biosynthetic potential of Moorea and Okeania.</title>
        <authorList>
            <person name="Ferreira Leao T."/>
            <person name="Wang M."/>
            <person name="Moss N."/>
            <person name="Da Silva R."/>
            <person name="Sanders J."/>
            <person name="Nurk S."/>
            <person name="Gurevich A."/>
            <person name="Humphrey G."/>
            <person name="Reher R."/>
            <person name="Zhu Q."/>
            <person name="Belda-Ferre P."/>
            <person name="Glukhov E."/>
            <person name="Rex R."/>
            <person name="Dorrestein P.C."/>
            <person name="Knight R."/>
            <person name="Pevzner P."/>
            <person name="Gerwick W.H."/>
            <person name="Gerwick L."/>
        </authorList>
    </citation>
    <scope>NUCLEOTIDE SEQUENCE</scope>
    <source>
        <strain evidence="8">SIO1C4</strain>
    </source>
</reference>
<dbReference type="AlphaFoldDB" id="A0A6B3NHC3"/>
<dbReference type="InterPro" id="IPR005802">
    <property type="entry name" value="ADC_synth_comp_1"/>
</dbReference>
<evidence type="ECO:0000259" key="5">
    <source>
        <dbReference type="Pfam" id="PF00117"/>
    </source>
</evidence>
<evidence type="ECO:0000256" key="2">
    <source>
        <dbReference type="ARBA" id="ARBA00013139"/>
    </source>
</evidence>
<evidence type="ECO:0000313" key="8">
    <source>
        <dbReference type="EMBL" id="NER29041.1"/>
    </source>
</evidence>
<dbReference type="Gene3D" id="3.40.50.880">
    <property type="match status" value="1"/>
</dbReference>
<dbReference type="Pfam" id="PF00425">
    <property type="entry name" value="Chorismate_bind"/>
    <property type="match status" value="1"/>
</dbReference>
<dbReference type="EC" id="2.6.1.85" evidence="2"/>
<dbReference type="PROSITE" id="PS51273">
    <property type="entry name" value="GATASE_TYPE_1"/>
    <property type="match status" value="1"/>
</dbReference>
<dbReference type="InterPro" id="IPR029062">
    <property type="entry name" value="Class_I_gatase-like"/>
</dbReference>
<feature type="domain" description="Anthranilate synthase component I N-terminal" evidence="7">
    <location>
        <begin position="240"/>
        <end position="375"/>
    </location>
</feature>
<evidence type="ECO:0000256" key="1">
    <source>
        <dbReference type="ARBA" id="ARBA00005970"/>
    </source>
</evidence>
<sequence>MKTLLIDNYDSYTFNLYQMIAEVNGEPPIVIRNDQLIWSELQDLSFDNVVISPGPGRPENQKDFGICQQVIEEIDVPLLGVCLGHQGIGHIFGGKVTYAPEVMHGRLSAIYHNESELFSGIPQGFSVVRYHSLVVSLTLPETLEKTAWTADGIIMGLRHRSRPIWGVQFHPESIGTDYGHRLLKNFKDITTQHSKQQQIKPNTTHQKFSIVPTGHLPQFRNQNYEVHSRKLNIYPDTEQVFINLFGDEPLAFWLDSSLADPKLSRFSFMGDGSGSNSRLVQYNLQRGEVSVTQAKQLTVYKESIFEYLKRETELLYYRCDQLPFDFNCGFAGYFGYELKAECGGTLKNPSLLPDASFILADRLIVFDHQELTIYLLCLTKKGQKYEAEAWFQTTEQQLNTLPPLKPVTVENTQKPVTFCFSRPYQNYLEDIQQCLYEISQGESYEVCLTNKIYTDSKPNPLVLYRTLRRTNPAPYSAFFRFEDITLLSSSPERFLKIDRNSYVESKPIKGTKARGVNAEADREIQESLKNGEKDRAENLMIVDLLRNDLGPVCEIGSIHVPKLMNVETYTTVHQLVSTIGGHLRSDMRAIDCIRMAFPGGSMTGAPKLRTMEIIDRLEGEARGIYSGAIGFLGLNGTADLNIVIRTIVMTPTETTIGVGGAIIALSDPQMEFDEILLKAQALIRAILLTVHGEINPNLYQITGTPLAKHAVQLKEQIAS</sequence>
<evidence type="ECO:0000256" key="3">
    <source>
        <dbReference type="ARBA" id="ARBA00022679"/>
    </source>
</evidence>
<organism evidence="8">
    <name type="scientific">Symploca sp. SIO1C4</name>
    <dbReference type="NCBI Taxonomy" id="2607765"/>
    <lineage>
        <taxon>Bacteria</taxon>
        <taxon>Bacillati</taxon>
        <taxon>Cyanobacteriota</taxon>
        <taxon>Cyanophyceae</taxon>
        <taxon>Coleofasciculales</taxon>
        <taxon>Coleofasciculaceae</taxon>
        <taxon>Symploca</taxon>
    </lineage>
</organism>
<comment type="caution">
    <text evidence="8">The sequence shown here is derived from an EMBL/GenBank/DDBJ whole genome shotgun (WGS) entry which is preliminary data.</text>
</comment>
<dbReference type="GO" id="GO:0000162">
    <property type="term" value="P:L-tryptophan biosynthetic process"/>
    <property type="evidence" value="ECO:0007669"/>
    <property type="project" value="TreeGrafter"/>
</dbReference>
<dbReference type="PRINTS" id="PR00099">
    <property type="entry name" value="CPSGATASE"/>
</dbReference>
<proteinExistence type="inferred from homology"/>
<dbReference type="PRINTS" id="PR00096">
    <property type="entry name" value="GATASE"/>
</dbReference>
<dbReference type="NCBIfam" id="TIGR00566">
    <property type="entry name" value="trpG_papA"/>
    <property type="match status" value="1"/>
</dbReference>
<dbReference type="CDD" id="cd01743">
    <property type="entry name" value="GATase1_Anthranilate_Synthase"/>
    <property type="match status" value="1"/>
</dbReference>
<dbReference type="PANTHER" id="PTHR11236:SF18">
    <property type="entry name" value="AMINODEOXYCHORISMATE SYNTHASE"/>
    <property type="match status" value="1"/>
</dbReference>
<evidence type="ECO:0000256" key="4">
    <source>
        <dbReference type="ARBA" id="ARBA00022962"/>
    </source>
</evidence>
<dbReference type="GO" id="GO:0046820">
    <property type="term" value="F:4-amino-4-deoxychorismate synthase activity"/>
    <property type="evidence" value="ECO:0007669"/>
    <property type="project" value="UniProtKB-EC"/>
</dbReference>
<keyword evidence="8" id="KW-0032">Aminotransferase</keyword>
<dbReference type="SUPFAM" id="SSF56322">
    <property type="entry name" value="ADC synthase"/>
    <property type="match status" value="1"/>
</dbReference>
<dbReference type="InterPro" id="IPR015890">
    <property type="entry name" value="Chorismate_C"/>
</dbReference>
<name>A0A6B3NHC3_9CYAN</name>
<dbReference type="Gene3D" id="3.60.120.10">
    <property type="entry name" value="Anthranilate synthase"/>
    <property type="match status" value="1"/>
</dbReference>
<keyword evidence="3 8" id="KW-0808">Transferase</keyword>
<dbReference type="InterPro" id="IPR006805">
    <property type="entry name" value="Anth_synth_I_N"/>
</dbReference>
<dbReference type="InterPro" id="IPR006221">
    <property type="entry name" value="TrpG/PapA_dom"/>
</dbReference>
<dbReference type="SUPFAM" id="SSF52317">
    <property type="entry name" value="Class I glutamine amidotransferase-like"/>
    <property type="match status" value="1"/>
</dbReference>
<dbReference type="InterPro" id="IPR017926">
    <property type="entry name" value="GATASE"/>
</dbReference>